<dbReference type="Gene3D" id="2.120.10.30">
    <property type="entry name" value="TolB, C-terminal domain"/>
    <property type="match status" value="1"/>
</dbReference>
<keyword evidence="4" id="KW-0325">Glycoprotein</keyword>
<dbReference type="WBParaSite" id="MBELARI_LOCUS21511">
    <property type="protein sequence ID" value="MBELARI_LOCUS21511"/>
    <property type="gene ID" value="MBELARI_LOCUS21511"/>
</dbReference>
<dbReference type="Pfam" id="PF01731">
    <property type="entry name" value="Arylesterase"/>
    <property type="match status" value="1"/>
</dbReference>
<reference evidence="10" key="1">
    <citation type="submission" date="2024-02" db="UniProtKB">
        <authorList>
            <consortium name="WormBaseParasite"/>
        </authorList>
    </citation>
    <scope>IDENTIFICATION</scope>
</reference>
<dbReference type="PANTHER" id="PTHR11799">
    <property type="entry name" value="PARAOXONASE"/>
    <property type="match status" value="1"/>
</dbReference>
<keyword evidence="8" id="KW-0472">Membrane</keyword>
<feature type="transmembrane region" description="Helical" evidence="8">
    <location>
        <begin position="7"/>
        <end position="32"/>
    </location>
</feature>
<evidence type="ECO:0000313" key="10">
    <source>
        <dbReference type="WBParaSite" id="MBELARI_LOCUS21511"/>
    </source>
</evidence>
<comment type="similarity">
    <text evidence="1">Belongs to the paraoxonase family.</text>
</comment>
<keyword evidence="8" id="KW-0812">Transmembrane</keyword>
<proteinExistence type="inferred from homology"/>
<dbReference type="Proteomes" id="UP000887575">
    <property type="component" value="Unassembled WGS sequence"/>
</dbReference>
<evidence type="ECO:0000256" key="4">
    <source>
        <dbReference type="ARBA" id="ARBA00023180"/>
    </source>
</evidence>
<dbReference type="SUPFAM" id="SSF63829">
    <property type="entry name" value="Calcium-dependent phosphotriesterase"/>
    <property type="match status" value="1"/>
</dbReference>
<evidence type="ECO:0000256" key="7">
    <source>
        <dbReference type="PIRSR" id="PIRSR602640-3"/>
    </source>
</evidence>
<dbReference type="PANTHER" id="PTHR11799:SF28">
    <property type="entry name" value="MECHANOSENSORY ABNORMALITY PROTEIN 6"/>
    <property type="match status" value="1"/>
</dbReference>
<organism evidence="9 10">
    <name type="scientific">Mesorhabditis belari</name>
    <dbReference type="NCBI Taxonomy" id="2138241"/>
    <lineage>
        <taxon>Eukaryota</taxon>
        <taxon>Metazoa</taxon>
        <taxon>Ecdysozoa</taxon>
        <taxon>Nematoda</taxon>
        <taxon>Chromadorea</taxon>
        <taxon>Rhabditida</taxon>
        <taxon>Rhabditina</taxon>
        <taxon>Rhabditomorpha</taxon>
        <taxon>Rhabditoidea</taxon>
        <taxon>Rhabditidae</taxon>
        <taxon>Mesorhabditinae</taxon>
        <taxon>Mesorhabditis</taxon>
    </lineage>
</organism>
<name>A0AAF3F557_9BILA</name>
<feature type="disulfide bond" description="In form B" evidence="7">
    <location>
        <begin position="44"/>
        <end position="356"/>
    </location>
</feature>
<dbReference type="InterPro" id="IPR051288">
    <property type="entry name" value="Serum_paraoxonase/arylesterase"/>
</dbReference>
<feature type="binding site" evidence="6">
    <location>
        <position position="118"/>
    </location>
    <ligand>
        <name>Ca(2+)</name>
        <dbReference type="ChEBI" id="CHEBI:29108"/>
        <label>1</label>
        <note>catalytic</note>
    </ligand>
</feature>
<keyword evidence="2" id="KW-0378">Hydrolase</keyword>
<keyword evidence="9" id="KW-1185">Reference proteome</keyword>
<dbReference type="GO" id="GO:0046872">
    <property type="term" value="F:metal ion binding"/>
    <property type="evidence" value="ECO:0007669"/>
    <property type="project" value="UniProtKB-KW"/>
</dbReference>
<keyword evidence="8" id="KW-1133">Transmembrane helix</keyword>
<dbReference type="InterPro" id="IPR011042">
    <property type="entry name" value="6-blade_b-propeller_TolB-like"/>
</dbReference>
<feature type="active site" description="Proton acceptor" evidence="5">
    <location>
        <position position="116"/>
    </location>
</feature>
<dbReference type="InterPro" id="IPR002640">
    <property type="entry name" value="Arylesterase"/>
</dbReference>
<evidence type="ECO:0000313" key="9">
    <source>
        <dbReference type="Proteomes" id="UP000887575"/>
    </source>
</evidence>
<evidence type="ECO:0000256" key="3">
    <source>
        <dbReference type="ARBA" id="ARBA00023157"/>
    </source>
</evidence>
<protein>
    <submittedName>
        <fullName evidence="10">Uncharacterized protein</fullName>
    </submittedName>
</protein>
<keyword evidence="6" id="KW-0106">Calcium</keyword>
<comment type="cofactor">
    <cofactor evidence="6">
        <name>Ca(2+)</name>
        <dbReference type="ChEBI" id="CHEBI:29108"/>
    </cofactor>
    <text evidence="6">Binds 2 calcium ions per subunit.</text>
</comment>
<evidence type="ECO:0000256" key="6">
    <source>
        <dbReference type="PIRSR" id="PIRSR602640-2"/>
    </source>
</evidence>
<evidence type="ECO:0000256" key="2">
    <source>
        <dbReference type="ARBA" id="ARBA00022801"/>
    </source>
</evidence>
<keyword evidence="3 7" id="KW-1015">Disulfide bond</keyword>
<keyword evidence="6" id="KW-0479">Metal-binding</keyword>
<feature type="binding site" evidence="6">
    <location>
        <position position="56"/>
    </location>
    <ligand>
        <name>Ca(2+)</name>
        <dbReference type="ChEBI" id="CHEBI:29108"/>
        <label>1</label>
        <note>catalytic</note>
    </ligand>
</feature>
<feature type="binding site" evidence="6">
    <location>
        <position position="168"/>
    </location>
    <ligand>
        <name>Ca(2+)</name>
        <dbReference type="ChEBI" id="CHEBI:29108"/>
        <label>1</label>
        <note>catalytic</note>
    </ligand>
</feature>
<sequence length="368" mass="41591">MLLSKEILFSCFIIIVAVLAYGFANFLMFLGINRRVYNFLPGECSVAGAFEDGIMDLDSSFQGTVIITTGNGLNDEVQSARAGGIFGLSTDNRSSWELSRLGGPIKVNVGHFALAHTLGPKNHNLQRLFLINNHKIGSSIEQYVLREEMKMLEHEKTIKSKYFKNIHDLAGVDGNRFYVTRYTTSNDLMAQRFEKLFSMEWGQILFYDGQETRIVESRISTPAGVVFDPLRRYLFVSSHMSEKLIVYQVLGNYNLQRIKEIPLDTAPYSLWMDIDGSLIATAHPIKFKHFYYETNPSANHSPTQVIRILAKPRSNRTTRIDYLYANDGASLSGATIAMRTANQLLLASPFQTLISCELPMQMNQKGKR</sequence>
<dbReference type="GO" id="GO:0004064">
    <property type="term" value="F:arylesterase activity"/>
    <property type="evidence" value="ECO:0007669"/>
    <property type="project" value="InterPro"/>
</dbReference>
<accession>A0AAF3F557</accession>
<dbReference type="AlphaFoldDB" id="A0AAF3F557"/>
<evidence type="ECO:0000256" key="8">
    <source>
        <dbReference type="SAM" id="Phobius"/>
    </source>
</evidence>
<evidence type="ECO:0000256" key="5">
    <source>
        <dbReference type="PIRSR" id="PIRSR602640-1"/>
    </source>
</evidence>
<evidence type="ECO:0000256" key="1">
    <source>
        <dbReference type="ARBA" id="ARBA00008595"/>
    </source>
</evidence>